<accession>A0ABP8CWI2</accession>
<proteinExistence type="predicted"/>
<evidence type="ECO:0000313" key="3">
    <source>
        <dbReference type="EMBL" id="GAA4244259.1"/>
    </source>
</evidence>
<keyword evidence="1" id="KW-0472">Membrane</keyword>
<reference evidence="4" key="1">
    <citation type="journal article" date="2019" name="Int. J. Syst. Evol. Microbiol.">
        <title>The Global Catalogue of Microorganisms (GCM) 10K type strain sequencing project: providing services to taxonomists for standard genome sequencing and annotation.</title>
        <authorList>
            <consortium name="The Broad Institute Genomics Platform"/>
            <consortium name="The Broad Institute Genome Sequencing Center for Infectious Disease"/>
            <person name="Wu L."/>
            <person name="Ma J."/>
        </authorList>
    </citation>
    <scope>NUCLEOTIDE SEQUENCE [LARGE SCALE GENOMIC DNA]</scope>
    <source>
        <strain evidence="4">JCM 17633</strain>
    </source>
</reference>
<dbReference type="Proteomes" id="UP001501682">
    <property type="component" value="Unassembled WGS sequence"/>
</dbReference>
<keyword evidence="1" id="KW-0812">Transmembrane</keyword>
<sequence>MKFSKRHLAKTITWRIIGTLDTMLLSWFISGDFSIGMQIGLYEMITKMILYYLHERVWFKSTIKSSNKRHILKTFSWRGVGTLDTIILGWVISGNPLTGLKIGGAEVITKMLLYFGHEKLWYQINFGLDQRNKRKQVKNVNEL</sequence>
<gene>
    <name evidence="3" type="ORF">GCM10022292_22130</name>
</gene>
<organism evidence="3 4">
    <name type="scientific">Winogradskyella damuponensis</name>
    <dbReference type="NCBI Taxonomy" id="943939"/>
    <lineage>
        <taxon>Bacteria</taxon>
        <taxon>Pseudomonadati</taxon>
        <taxon>Bacteroidota</taxon>
        <taxon>Flavobacteriia</taxon>
        <taxon>Flavobacteriales</taxon>
        <taxon>Flavobacteriaceae</taxon>
        <taxon>Winogradskyella</taxon>
    </lineage>
</organism>
<evidence type="ECO:0000313" key="4">
    <source>
        <dbReference type="Proteomes" id="UP001501682"/>
    </source>
</evidence>
<name>A0ABP8CWI2_9FLAO</name>
<evidence type="ECO:0000259" key="2">
    <source>
        <dbReference type="Pfam" id="PF09834"/>
    </source>
</evidence>
<dbReference type="Pfam" id="PF09834">
    <property type="entry name" value="DUF2061"/>
    <property type="match status" value="2"/>
</dbReference>
<feature type="transmembrane region" description="Helical" evidence="1">
    <location>
        <begin position="75"/>
        <end position="92"/>
    </location>
</feature>
<feature type="domain" description="DUF2061" evidence="2">
    <location>
        <begin position="71"/>
        <end position="121"/>
    </location>
</feature>
<keyword evidence="4" id="KW-1185">Reference proteome</keyword>
<protein>
    <recommendedName>
        <fullName evidence="2">DUF2061 domain-containing protein</fullName>
    </recommendedName>
</protein>
<keyword evidence="1" id="KW-1133">Transmembrane helix</keyword>
<evidence type="ECO:0000256" key="1">
    <source>
        <dbReference type="SAM" id="Phobius"/>
    </source>
</evidence>
<dbReference type="InterPro" id="IPR018638">
    <property type="entry name" value="DUF2061_membrane"/>
</dbReference>
<feature type="domain" description="DUF2061" evidence="2">
    <location>
        <begin position="8"/>
        <end position="58"/>
    </location>
</feature>
<comment type="caution">
    <text evidence="3">The sequence shown here is derived from an EMBL/GenBank/DDBJ whole genome shotgun (WGS) entry which is preliminary data.</text>
</comment>
<feature type="transmembrane region" description="Helical" evidence="1">
    <location>
        <begin position="12"/>
        <end position="29"/>
    </location>
</feature>
<dbReference type="RefSeq" id="WP_344714646.1">
    <property type="nucleotide sequence ID" value="NZ_BAABCB010000019.1"/>
</dbReference>
<dbReference type="EMBL" id="BAABCB010000019">
    <property type="protein sequence ID" value="GAA4244259.1"/>
    <property type="molecule type" value="Genomic_DNA"/>
</dbReference>
<feature type="transmembrane region" description="Helical" evidence="1">
    <location>
        <begin position="35"/>
        <end position="54"/>
    </location>
</feature>